<comment type="caution">
    <text evidence="1">The sequence shown here is derived from an EMBL/GenBank/DDBJ whole genome shotgun (WGS) entry which is preliminary data.</text>
</comment>
<reference evidence="2" key="1">
    <citation type="journal article" date="2022" name="Mol. Ecol. Resour.">
        <title>The genomes of chicory, endive, great burdock and yacon provide insights into Asteraceae palaeo-polyploidization history and plant inulin production.</title>
        <authorList>
            <person name="Fan W."/>
            <person name="Wang S."/>
            <person name="Wang H."/>
            <person name="Wang A."/>
            <person name="Jiang F."/>
            <person name="Liu H."/>
            <person name="Zhao H."/>
            <person name="Xu D."/>
            <person name="Zhang Y."/>
        </authorList>
    </citation>
    <scope>NUCLEOTIDE SEQUENCE [LARGE SCALE GENOMIC DNA]</scope>
    <source>
        <strain evidence="2">cv. Punajuju</strain>
    </source>
</reference>
<keyword evidence="2" id="KW-1185">Reference proteome</keyword>
<proteinExistence type="predicted"/>
<evidence type="ECO:0000313" key="1">
    <source>
        <dbReference type="EMBL" id="KAI3722896.1"/>
    </source>
</evidence>
<gene>
    <name evidence="1" type="ORF">L2E82_34077</name>
</gene>
<name>A0ACB9BLI2_CICIN</name>
<organism evidence="1 2">
    <name type="scientific">Cichorium intybus</name>
    <name type="common">Chicory</name>
    <dbReference type="NCBI Taxonomy" id="13427"/>
    <lineage>
        <taxon>Eukaryota</taxon>
        <taxon>Viridiplantae</taxon>
        <taxon>Streptophyta</taxon>
        <taxon>Embryophyta</taxon>
        <taxon>Tracheophyta</taxon>
        <taxon>Spermatophyta</taxon>
        <taxon>Magnoliopsida</taxon>
        <taxon>eudicotyledons</taxon>
        <taxon>Gunneridae</taxon>
        <taxon>Pentapetalae</taxon>
        <taxon>asterids</taxon>
        <taxon>campanulids</taxon>
        <taxon>Asterales</taxon>
        <taxon>Asteraceae</taxon>
        <taxon>Cichorioideae</taxon>
        <taxon>Cichorieae</taxon>
        <taxon>Cichoriinae</taxon>
        <taxon>Cichorium</taxon>
    </lineage>
</organism>
<evidence type="ECO:0000313" key="2">
    <source>
        <dbReference type="Proteomes" id="UP001055811"/>
    </source>
</evidence>
<dbReference type="Proteomes" id="UP001055811">
    <property type="component" value="Linkage Group LG06"/>
</dbReference>
<protein>
    <submittedName>
        <fullName evidence="1">Uncharacterized protein</fullName>
    </submittedName>
</protein>
<reference evidence="1 2" key="2">
    <citation type="journal article" date="2022" name="Mol. Ecol. Resour.">
        <title>The genomes of chicory, endive, great burdock and yacon provide insights into Asteraceae paleo-polyploidization history and plant inulin production.</title>
        <authorList>
            <person name="Fan W."/>
            <person name="Wang S."/>
            <person name="Wang H."/>
            <person name="Wang A."/>
            <person name="Jiang F."/>
            <person name="Liu H."/>
            <person name="Zhao H."/>
            <person name="Xu D."/>
            <person name="Zhang Y."/>
        </authorList>
    </citation>
    <scope>NUCLEOTIDE SEQUENCE [LARGE SCALE GENOMIC DNA]</scope>
    <source>
        <strain evidence="2">cv. Punajuju</strain>
        <tissue evidence="1">Leaves</tissue>
    </source>
</reference>
<dbReference type="EMBL" id="CM042014">
    <property type="protein sequence ID" value="KAI3722896.1"/>
    <property type="molecule type" value="Genomic_DNA"/>
</dbReference>
<sequence>MSEVENQDSGDLNEDDVLSNGNLNSNQDHLMQMVTELKFQNEYFKSHYQDLKNLYTDSIGSIQQPKTVSQDATYEDSKQLHDKIESLNKELLEERQTRAAAEAALEHLRIEYSEADAKCHELASKLAEVEKNLEQQVKERDEKNSELDSKLNRLHKRAKQRIQEVQKEKDDLEAKYNEVNEKSNQASLQLSGLQQELDRTRQHANEALKAIDVERQQLRSANNRLRDNIEELRRSLEPKEHTIETLQQSLQEKEQMIENMKGLLQGAEEKRQASMAELSLKHQKQIANLEAQLADSAADRTKATETISSLQKLVAEKESKLAEMDAASSGEAARLKAAMETIKGELTHLKNEHENEKERWEAASQALTRKLEIAEANCIRAEIEAVKMKSQMDLELSVLSQQSNTKDADLVTAKEEIKRLESEFASYKARAHALLQRKDAELASAKDNEQLKALEEALKEAENEIVILSAERDKTLHDLEISLSHHDKELSARDEALSLVEQQMKNMEMKLSSVISNHQSEKETWEKNLQNVEETWQLRFQALKAEAEQQKSTPDETLQKEVYDVQTRYKKLKEEHDSFRELADKLIEEKDTEISRLVDNNKNLLRSLSSKPSANSNENGHNNAFQKQDSSNTSVAEQQILILARQQAQREEELAQSQRHILALQEELEELERENRLHSQQQAMLKEELRNMERSKKREGVDMTYLKNVIVKLLETGEVGALLPVIAMLLQFSPDELQKCQNAYRPSTDVPPSPAGSEPPGSGLSLFSRFSFS</sequence>
<accession>A0ACB9BLI2</accession>